<dbReference type="RefSeq" id="WP_187536607.1">
    <property type="nucleotide sequence ID" value="NZ_JACRTL010000005.1"/>
</dbReference>
<dbReference type="AlphaFoldDB" id="A0A8J6TVG8"/>
<comment type="caution">
    <text evidence="1">The sequence shown here is derived from an EMBL/GenBank/DDBJ whole genome shotgun (WGS) entry which is preliminary data.</text>
</comment>
<evidence type="ECO:0000313" key="2">
    <source>
        <dbReference type="Proteomes" id="UP000632659"/>
    </source>
</evidence>
<dbReference type="Proteomes" id="UP000632659">
    <property type="component" value="Unassembled WGS sequence"/>
</dbReference>
<organism evidence="1 2">
    <name type="scientific">Massiliimalia timonensis</name>
    <dbReference type="NCBI Taxonomy" id="1987501"/>
    <lineage>
        <taxon>Bacteria</taxon>
        <taxon>Bacillati</taxon>
        <taxon>Bacillota</taxon>
        <taxon>Clostridia</taxon>
        <taxon>Eubacteriales</taxon>
        <taxon>Oscillospiraceae</taxon>
        <taxon>Massiliimalia</taxon>
    </lineage>
</organism>
<protein>
    <submittedName>
        <fullName evidence="1">Transposase</fullName>
    </submittedName>
</protein>
<sequence>MERNKVYADGFTADFWEQNSLLDFLKERQKNSWWKVFPTKLITVSPLKESTFEGRQYDKEELKMMIGIFQDTMQNTQLLMEVGDQKFPVRSCAVKSLLDRAKISGNALKKVDRAVFAQIVNDCLRVAKGDSLIRIADGKVSAVHSGNPKDYSALDMAGLFEKTADYLQVHYRAKYICGSYEHALTTALWDLSEDKGLFKSYERSLRDHGIYAREIRLAVRFSSSDTGMNSAGLYPMIRWEGQKNSLPLGDPLRLKHRNGADIQDFETQLNQLYSQYQYALGKLEKLLDITVEYPADCMKHICDKTGMSKKLTAELVSTFAAQNGNAPCSAHDVYCGISEAAFLLQCDGASEVRVAQMEENIARAMALNWKEYDYPEISGEVCA</sequence>
<accession>A0A8J6TVG8</accession>
<keyword evidence="2" id="KW-1185">Reference proteome</keyword>
<proteinExistence type="predicted"/>
<name>A0A8J6TVG8_9FIRM</name>
<evidence type="ECO:0000313" key="1">
    <source>
        <dbReference type="EMBL" id="MBC8611383.1"/>
    </source>
</evidence>
<dbReference type="EMBL" id="JACRTL010000005">
    <property type="protein sequence ID" value="MBC8611383.1"/>
    <property type="molecule type" value="Genomic_DNA"/>
</dbReference>
<reference evidence="1" key="1">
    <citation type="submission" date="2020-08" db="EMBL/GenBank/DDBJ databases">
        <title>Genome public.</title>
        <authorList>
            <person name="Liu C."/>
            <person name="Sun Q."/>
        </authorList>
    </citation>
    <scope>NUCLEOTIDE SEQUENCE</scope>
    <source>
        <strain evidence="1">NSJ-15</strain>
    </source>
</reference>
<gene>
    <name evidence="1" type="ORF">H8702_09750</name>
</gene>